<evidence type="ECO:0000313" key="5">
    <source>
        <dbReference type="Proteomes" id="UP000075809"/>
    </source>
</evidence>
<feature type="coiled-coil region" evidence="1">
    <location>
        <begin position="208"/>
        <end position="329"/>
    </location>
</feature>
<feature type="coiled-coil region" evidence="1">
    <location>
        <begin position="480"/>
        <end position="568"/>
    </location>
</feature>
<evidence type="ECO:0000256" key="1">
    <source>
        <dbReference type="SAM" id="Coils"/>
    </source>
</evidence>
<feature type="non-terminal residue" evidence="4">
    <location>
        <position position="1"/>
    </location>
</feature>
<feature type="coiled-coil region" evidence="1">
    <location>
        <begin position="723"/>
        <end position="763"/>
    </location>
</feature>
<sequence length="950" mass="109992">TMANSSEGDTVKPTNTNKSTTTGINILTPKEGARKRRRLESLTTNSEIPEKTQRRDESCNFYAEASSERMAQHIEDKKDSSQPRLRKKDQTVPINSQDVRMSQSCETGVGRSDATRLRKTIQWLEEGARRLREDLAHVRTELHEERRAAKISKREFESTIREARFAEATKYQSVIAELKTKIVQSASPSPSPPFKSDPVKDESHKRELSTLRKRLVEAEGTIRRLEQLVKSQASITRNTNNISSYGDARRLEAEIRNLRAENEKLEEKLRIALNAEKTRIAEIRAQRENHEAELSALRKSLRSDAIKMMDELRGKSREIEKLSKLLKRRKLAPAEQEMMRKLRENEGNRPIQSTSRIEKKNLKDDDHMVRSYMRAIESNRAINEIEVERLRELALEQQEVIEILRQAVKERERKLEQLSNKKRKEEFYKQWLELEPVAEVDDEEDHEDDDSALSSAPSSMSPQPGGYGQWQGNGVTREAYETVLIEIEDLQSKLLKEQRELSHARIQICDLEKALLQERCADRDKELSGLNDKLRSAEEREAALLVELSEIREQNELLEFRLLEMEEIPMRKDSPDTVDSGIVSPEPVHANKDHLINKQRNRAVATVIPYTNATMNSIKSTSPVLPRKPPLTLQESGIFEEEEEEEEEEKVYEDEEERDIEFASRGTQTEAPSGELLQEVQRLQELRARIQERAAKITTPVFHPIDSSKICFDVSTMDSIVQLTSYQERVRDLEERLEMYEEAEKNREQKKRLSKQREEELLDENYRLTEKTYWLENELRTISAKCTVSENNSGETTVMHQIKNMGQNKHSKDVQNLEIVQDQLKDPNCTRAVQTIETYGNYMATECPQCQDKDKSDKQITLGAQRSVTLISLEEKEKEDELKLCKSEEPAVTDLTKNDLEKKVSRRRVGSNEREIRSAKTARMANVRFVRDVSFGRRNHPLVLYQEICV</sequence>
<evidence type="ECO:0000259" key="3">
    <source>
        <dbReference type="Pfam" id="PF16034"/>
    </source>
</evidence>
<feature type="coiled-coil region" evidence="1">
    <location>
        <begin position="387"/>
        <end position="424"/>
    </location>
</feature>
<proteinExistence type="predicted"/>
<gene>
    <name evidence="4" type="ORF">ALC60_02943</name>
</gene>
<dbReference type="STRING" id="64791.A0A151XC06"/>
<keyword evidence="5" id="KW-1185">Reference proteome</keyword>
<feature type="domain" description="Janus kinase and microtubule-interacting protein C-terminal" evidence="3">
    <location>
        <begin position="498"/>
        <end position="571"/>
    </location>
</feature>
<dbReference type="InterPro" id="IPR031994">
    <property type="entry name" value="JAKMIP_C"/>
</dbReference>
<feature type="compositionally biased region" description="Basic and acidic residues" evidence="2">
    <location>
        <begin position="197"/>
        <end position="208"/>
    </location>
</feature>
<feature type="compositionally biased region" description="Basic and acidic residues" evidence="2">
    <location>
        <begin position="48"/>
        <end position="58"/>
    </location>
</feature>
<dbReference type="EMBL" id="KQ982314">
    <property type="protein sequence ID" value="KYQ57894.1"/>
    <property type="molecule type" value="Genomic_DNA"/>
</dbReference>
<reference evidence="4 5" key="1">
    <citation type="submission" date="2015-09" db="EMBL/GenBank/DDBJ databases">
        <title>Trachymyrmex zeteki WGS genome.</title>
        <authorList>
            <person name="Nygaard S."/>
            <person name="Hu H."/>
            <person name="Boomsma J."/>
            <person name="Zhang G."/>
        </authorList>
    </citation>
    <scope>NUCLEOTIDE SEQUENCE [LARGE SCALE GENOMIC DNA]</scope>
    <source>
        <strain evidence="4">Tzet28-1</strain>
        <tissue evidence="4">Whole body</tissue>
    </source>
</reference>
<dbReference type="AlphaFoldDB" id="A0A151XC06"/>
<dbReference type="Pfam" id="PF16034">
    <property type="entry name" value="JAKMIP_CC3"/>
    <property type="match status" value="1"/>
</dbReference>
<feature type="region of interest" description="Disordered" evidence="2">
    <location>
        <begin position="635"/>
        <end position="657"/>
    </location>
</feature>
<feature type="compositionally biased region" description="Basic and acidic residues" evidence="2">
    <location>
        <begin position="66"/>
        <end position="81"/>
    </location>
</feature>
<feature type="compositionally biased region" description="Polar residues" evidence="2">
    <location>
        <begin position="92"/>
        <end position="106"/>
    </location>
</feature>
<feature type="compositionally biased region" description="Polar residues" evidence="2">
    <location>
        <begin position="1"/>
        <end position="25"/>
    </location>
</feature>
<organism evidence="4 5">
    <name type="scientific">Mycetomoellerius zeteki</name>
    <dbReference type="NCBI Taxonomy" id="64791"/>
    <lineage>
        <taxon>Eukaryota</taxon>
        <taxon>Metazoa</taxon>
        <taxon>Ecdysozoa</taxon>
        <taxon>Arthropoda</taxon>
        <taxon>Hexapoda</taxon>
        <taxon>Insecta</taxon>
        <taxon>Pterygota</taxon>
        <taxon>Neoptera</taxon>
        <taxon>Endopterygota</taxon>
        <taxon>Hymenoptera</taxon>
        <taxon>Apocrita</taxon>
        <taxon>Aculeata</taxon>
        <taxon>Formicoidea</taxon>
        <taxon>Formicidae</taxon>
        <taxon>Myrmicinae</taxon>
        <taxon>Mycetomoellerius</taxon>
    </lineage>
</organism>
<feature type="region of interest" description="Disordered" evidence="2">
    <location>
        <begin position="439"/>
        <end position="472"/>
    </location>
</feature>
<dbReference type="Proteomes" id="UP000075809">
    <property type="component" value="Unassembled WGS sequence"/>
</dbReference>
<feature type="region of interest" description="Disordered" evidence="2">
    <location>
        <begin position="184"/>
        <end position="208"/>
    </location>
</feature>
<feature type="compositionally biased region" description="Acidic residues" evidence="2">
    <location>
        <begin position="638"/>
        <end position="657"/>
    </location>
</feature>
<feature type="compositionally biased region" description="Low complexity" evidence="2">
    <location>
        <begin position="452"/>
        <end position="462"/>
    </location>
</feature>
<name>A0A151XC06_9HYME</name>
<evidence type="ECO:0000256" key="2">
    <source>
        <dbReference type="SAM" id="MobiDB-lite"/>
    </source>
</evidence>
<feature type="compositionally biased region" description="Acidic residues" evidence="2">
    <location>
        <begin position="439"/>
        <end position="451"/>
    </location>
</feature>
<feature type="region of interest" description="Disordered" evidence="2">
    <location>
        <begin position="1"/>
        <end position="111"/>
    </location>
</feature>
<evidence type="ECO:0000313" key="4">
    <source>
        <dbReference type="EMBL" id="KYQ57894.1"/>
    </source>
</evidence>
<protein>
    <recommendedName>
        <fullName evidence="3">Janus kinase and microtubule-interacting protein C-terminal domain-containing protein</fullName>
    </recommendedName>
</protein>
<keyword evidence="1" id="KW-0175">Coiled coil</keyword>
<accession>A0A151XC06</accession>